<keyword evidence="10" id="KW-0326">Glycosidase</keyword>
<keyword evidence="13" id="KW-0732">Signal</keyword>
<keyword evidence="6" id="KW-0929">Antimicrobial</keyword>
<dbReference type="EC" id="3.2.1.17" evidence="4"/>
<dbReference type="PANTHER" id="PTHR34135">
    <property type="entry name" value="LYSOZYME"/>
    <property type="match status" value="1"/>
</dbReference>
<dbReference type="KEGG" id="tcu:Tcur_0555"/>
<evidence type="ECO:0000256" key="7">
    <source>
        <dbReference type="ARBA" id="ARBA00022638"/>
    </source>
</evidence>
<dbReference type="GO" id="GO:0016998">
    <property type="term" value="P:cell wall macromolecule catabolic process"/>
    <property type="evidence" value="ECO:0007669"/>
    <property type="project" value="InterPro"/>
</dbReference>
<comment type="similarity">
    <text evidence="3">Belongs to the glycosyl hydrolase 25 family.</text>
</comment>
<keyword evidence="15" id="KW-1185">Reference proteome</keyword>
<dbReference type="SUPFAM" id="SSF51445">
    <property type="entry name" value="(Trans)glycosidases"/>
    <property type="match status" value="1"/>
</dbReference>
<dbReference type="RefSeq" id="WP_012850936.1">
    <property type="nucleotide sequence ID" value="NC_013510.1"/>
</dbReference>
<evidence type="ECO:0000256" key="6">
    <source>
        <dbReference type="ARBA" id="ARBA00022529"/>
    </source>
</evidence>
<dbReference type="OrthoDB" id="287365at2"/>
<evidence type="ECO:0000256" key="12">
    <source>
        <dbReference type="SAM" id="MobiDB-lite"/>
    </source>
</evidence>
<keyword evidence="9" id="KW-1015">Disulfide bond</keyword>
<proteinExistence type="inferred from homology"/>
<evidence type="ECO:0000256" key="2">
    <source>
        <dbReference type="ARBA" id="ARBA00004613"/>
    </source>
</evidence>
<evidence type="ECO:0000256" key="3">
    <source>
        <dbReference type="ARBA" id="ARBA00010646"/>
    </source>
</evidence>
<comment type="catalytic activity">
    <reaction evidence="1">
        <text>Hydrolysis of (1-&gt;4)-beta-linkages between N-acetylmuramic acid and N-acetyl-D-glucosamine residues in a peptidoglycan and between N-acetyl-D-glucosamine residues in chitodextrins.</text>
        <dbReference type="EC" id="3.2.1.17"/>
    </reaction>
</comment>
<protein>
    <recommendedName>
        <fullName evidence="4">lysozyme</fullName>
        <ecNumber evidence="4">3.2.1.17</ecNumber>
    </recommendedName>
</protein>
<evidence type="ECO:0000256" key="10">
    <source>
        <dbReference type="ARBA" id="ARBA00023295"/>
    </source>
</evidence>
<dbReference type="InterPro" id="IPR017853">
    <property type="entry name" value="GH"/>
</dbReference>
<evidence type="ECO:0000256" key="8">
    <source>
        <dbReference type="ARBA" id="ARBA00022801"/>
    </source>
</evidence>
<dbReference type="HOGENOM" id="CLU_044973_4_1_11"/>
<dbReference type="Gene3D" id="3.20.20.80">
    <property type="entry name" value="Glycosidases"/>
    <property type="match status" value="1"/>
</dbReference>
<dbReference type="AlphaFoldDB" id="D1A3M7"/>
<evidence type="ECO:0000256" key="11">
    <source>
        <dbReference type="ARBA" id="ARBA00055588"/>
    </source>
</evidence>
<dbReference type="eggNOG" id="COG3757">
    <property type="taxonomic scope" value="Bacteria"/>
</dbReference>
<dbReference type="Proteomes" id="UP000001918">
    <property type="component" value="Chromosome"/>
</dbReference>
<dbReference type="GO" id="GO:0042742">
    <property type="term" value="P:defense response to bacterium"/>
    <property type="evidence" value="ECO:0007669"/>
    <property type="project" value="UniProtKB-KW"/>
</dbReference>
<dbReference type="GO" id="GO:0016052">
    <property type="term" value="P:carbohydrate catabolic process"/>
    <property type="evidence" value="ECO:0007669"/>
    <property type="project" value="TreeGrafter"/>
</dbReference>
<sequence length="380" mass="40992">MKRLTAVVAMGVSAAVMAAGAAAAAPTPGHGLRPGEAYAGAGNPERRAGGVGAAQVPAGLKGVDVSSYQGPNVDWAALKQNGVRFAFVKATEGAKVKGDPDSGYVNPYFKDQYNGARKAGLIRGAYHFALPHKSGGARQADYFINNGGGWSTGGGTLPGVLDIEFNPYDNGLDTCYGLKPAQMVGWIRAFSNRYRKRTGRYPIIYTNAYWWNKCTNNNTSFGNHPLWQAHYGSGPVTPPAGWKTYTFWQYAAGTGATGNPSVFNGSLKALRKLAAQARTGFTKVNAGPEPRKKGKKLTVVGRLHYHNGTAWRPLAKRKVSIWFRARGTSKWVRKAVVTTNGKGRFRRKFIARKGGYWRAKFAGGPKFFGVTSGSDYVDVR</sequence>
<comment type="function">
    <text evidence="11">This enzyme has both lysozyme (acetylmuramidase) and diacetylmuramidase activities.</text>
</comment>
<dbReference type="GO" id="GO:0005576">
    <property type="term" value="C:extracellular region"/>
    <property type="evidence" value="ECO:0007669"/>
    <property type="project" value="UniProtKB-SubCell"/>
</dbReference>
<organism evidence="14 15">
    <name type="scientific">Thermomonospora curvata (strain ATCC 19995 / DSM 43183 / JCM 3096 / KCTC 9072 / NBRC 15933 / NCIMB 10081 / Henssen B9)</name>
    <dbReference type="NCBI Taxonomy" id="471852"/>
    <lineage>
        <taxon>Bacteria</taxon>
        <taxon>Bacillati</taxon>
        <taxon>Actinomycetota</taxon>
        <taxon>Actinomycetes</taxon>
        <taxon>Streptosporangiales</taxon>
        <taxon>Thermomonosporaceae</taxon>
        <taxon>Thermomonospora</taxon>
    </lineage>
</organism>
<dbReference type="GO" id="GO:0003796">
    <property type="term" value="F:lysozyme activity"/>
    <property type="evidence" value="ECO:0007669"/>
    <property type="project" value="UniProtKB-EC"/>
</dbReference>
<gene>
    <name evidence="14" type="ordered locus">Tcur_0555</name>
</gene>
<evidence type="ECO:0000256" key="5">
    <source>
        <dbReference type="ARBA" id="ARBA00022525"/>
    </source>
</evidence>
<dbReference type="CAZy" id="GH25">
    <property type="family name" value="Glycoside Hydrolase Family 25"/>
</dbReference>
<accession>D1A3M7</accession>
<dbReference type="SMART" id="SM00641">
    <property type="entry name" value="Glyco_25"/>
    <property type="match status" value="1"/>
</dbReference>
<evidence type="ECO:0000313" key="15">
    <source>
        <dbReference type="Proteomes" id="UP000001918"/>
    </source>
</evidence>
<dbReference type="InterPro" id="IPR018077">
    <property type="entry name" value="Glyco_hydro_fam25_subgr"/>
</dbReference>
<feature type="signal peptide" evidence="13">
    <location>
        <begin position="1"/>
        <end position="18"/>
    </location>
</feature>
<keyword evidence="5" id="KW-0964">Secreted</keyword>
<comment type="subcellular location">
    <subcellularLocation>
        <location evidence="2">Secreted</location>
    </subcellularLocation>
</comment>
<dbReference type="GO" id="GO:0009253">
    <property type="term" value="P:peptidoglycan catabolic process"/>
    <property type="evidence" value="ECO:0007669"/>
    <property type="project" value="InterPro"/>
</dbReference>
<feature type="chain" id="PRO_5039579049" description="lysozyme" evidence="13">
    <location>
        <begin position="19"/>
        <end position="380"/>
    </location>
</feature>
<evidence type="ECO:0000256" key="13">
    <source>
        <dbReference type="SAM" id="SignalP"/>
    </source>
</evidence>
<dbReference type="InterPro" id="IPR002053">
    <property type="entry name" value="Glyco_hydro_25"/>
</dbReference>
<dbReference type="PROSITE" id="PS51904">
    <property type="entry name" value="GLYCOSYL_HYDROL_F25_2"/>
    <property type="match status" value="1"/>
</dbReference>
<feature type="region of interest" description="Disordered" evidence="12">
    <location>
        <begin position="25"/>
        <end position="51"/>
    </location>
</feature>
<evidence type="ECO:0000313" key="14">
    <source>
        <dbReference type="EMBL" id="ACY96152.1"/>
    </source>
</evidence>
<reference evidence="14 15" key="1">
    <citation type="journal article" date="2011" name="Stand. Genomic Sci.">
        <title>Complete genome sequence of Thermomonospora curvata type strain (B9).</title>
        <authorList>
            <person name="Chertkov O."/>
            <person name="Sikorski J."/>
            <person name="Nolan M."/>
            <person name="Lapidus A."/>
            <person name="Lucas S."/>
            <person name="Del Rio T.G."/>
            <person name="Tice H."/>
            <person name="Cheng J.F."/>
            <person name="Goodwin L."/>
            <person name="Pitluck S."/>
            <person name="Liolios K."/>
            <person name="Ivanova N."/>
            <person name="Mavromatis K."/>
            <person name="Mikhailova N."/>
            <person name="Ovchinnikova G."/>
            <person name="Pati A."/>
            <person name="Chen A."/>
            <person name="Palaniappan K."/>
            <person name="Djao O.D."/>
            <person name="Land M."/>
            <person name="Hauser L."/>
            <person name="Chang Y.J."/>
            <person name="Jeffries C.D."/>
            <person name="Brettin T."/>
            <person name="Han C."/>
            <person name="Detter J.C."/>
            <person name="Rohde M."/>
            <person name="Goker M."/>
            <person name="Woyke T."/>
            <person name="Bristow J."/>
            <person name="Eisen J.A."/>
            <person name="Markowitz V."/>
            <person name="Hugenholtz P."/>
            <person name="Klenk H.P."/>
            <person name="Kyrpides N.C."/>
        </authorList>
    </citation>
    <scope>NUCLEOTIDE SEQUENCE [LARGE SCALE GENOMIC DNA]</scope>
    <source>
        <strain evidence="15">ATCC 19995 / DSM 43183 / JCM 3096 / KCTC 9072 / NBRC 15933 / NCIMB 10081 / Henssen B9</strain>
    </source>
</reference>
<evidence type="ECO:0000256" key="1">
    <source>
        <dbReference type="ARBA" id="ARBA00000632"/>
    </source>
</evidence>
<evidence type="ECO:0000256" key="4">
    <source>
        <dbReference type="ARBA" id="ARBA00012732"/>
    </source>
</evidence>
<keyword evidence="7" id="KW-0081">Bacteriolytic enzyme</keyword>
<dbReference type="Pfam" id="PF01183">
    <property type="entry name" value="Glyco_hydro_25"/>
    <property type="match status" value="1"/>
</dbReference>
<keyword evidence="8 14" id="KW-0378">Hydrolase</keyword>
<name>D1A3M7_THECD</name>
<evidence type="ECO:0000256" key="9">
    <source>
        <dbReference type="ARBA" id="ARBA00023157"/>
    </source>
</evidence>
<dbReference type="EMBL" id="CP001738">
    <property type="protein sequence ID" value="ACY96152.1"/>
    <property type="molecule type" value="Genomic_DNA"/>
</dbReference>
<dbReference type="PANTHER" id="PTHR34135:SF2">
    <property type="entry name" value="LYSOZYME"/>
    <property type="match status" value="1"/>
</dbReference>
<dbReference type="GO" id="GO:0031640">
    <property type="term" value="P:killing of cells of another organism"/>
    <property type="evidence" value="ECO:0007669"/>
    <property type="project" value="UniProtKB-KW"/>
</dbReference>
<dbReference type="FunFam" id="3.20.20.80:FF:000060">
    <property type="entry name" value="Lysozyme M1"/>
    <property type="match status" value="1"/>
</dbReference>